<keyword evidence="3" id="KW-1185">Reference proteome</keyword>
<evidence type="ECO:0000313" key="3">
    <source>
        <dbReference type="Proteomes" id="UP000011083"/>
    </source>
</evidence>
<gene>
    <name evidence="2" type="ORF">ACA1_290920</name>
</gene>
<feature type="compositionally biased region" description="Basic residues" evidence="1">
    <location>
        <begin position="73"/>
        <end position="88"/>
    </location>
</feature>
<dbReference type="KEGG" id="acan:ACA1_290920"/>
<dbReference type="AlphaFoldDB" id="L8HI98"/>
<evidence type="ECO:0000256" key="1">
    <source>
        <dbReference type="SAM" id="MobiDB-lite"/>
    </source>
</evidence>
<sequence>MSNFINPTTNTTPILSNTAAAPIGAAPLGAAPLGASPLGAAPLGGTTATTMLPATGTGLMGSNRHLSKQERKALKHQNKALKHDHQHGHGLTGTGLPLAGGATRGTGLGTVMHGATNVVEHQPIVEREVIVERPVEVRREHHIQPVIHERQHQIQPIIRTEVTTERRDVVTDRNVMMPAVVEQPRMATTGLLHQTTTDQRGILPGAGTTGMTGAHHATIGQKIKGTVKEVQGTLTHNPMKKEEGRLLKQGIEPTAAGMGTTPGMLGNTGTTTRF</sequence>
<name>L8HI98_ACACF</name>
<feature type="compositionally biased region" description="Low complexity" evidence="1">
    <location>
        <begin position="52"/>
        <end position="61"/>
    </location>
</feature>
<organism evidence="2 3">
    <name type="scientific">Acanthamoeba castellanii (strain ATCC 30010 / Neff)</name>
    <dbReference type="NCBI Taxonomy" id="1257118"/>
    <lineage>
        <taxon>Eukaryota</taxon>
        <taxon>Amoebozoa</taxon>
        <taxon>Discosea</taxon>
        <taxon>Longamoebia</taxon>
        <taxon>Centramoebida</taxon>
        <taxon>Acanthamoebidae</taxon>
        <taxon>Acanthamoeba</taxon>
    </lineage>
</organism>
<dbReference type="GeneID" id="14926364"/>
<dbReference type="EMBL" id="KB007805">
    <property type="protein sequence ID" value="ELR25314.1"/>
    <property type="molecule type" value="Genomic_DNA"/>
</dbReference>
<protein>
    <submittedName>
        <fullName evidence="2">Uncharacterized protein</fullName>
    </submittedName>
</protein>
<proteinExistence type="predicted"/>
<dbReference type="VEuPathDB" id="AmoebaDB:ACA1_290920"/>
<dbReference type="OrthoDB" id="5426707at2759"/>
<accession>L8HI98</accession>
<dbReference type="Proteomes" id="UP000011083">
    <property type="component" value="Unassembled WGS sequence"/>
</dbReference>
<feature type="region of interest" description="Disordered" evidence="1">
    <location>
        <begin position="253"/>
        <end position="274"/>
    </location>
</feature>
<evidence type="ECO:0000313" key="2">
    <source>
        <dbReference type="EMBL" id="ELR25314.1"/>
    </source>
</evidence>
<dbReference type="RefSeq" id="XP_004368069.1">
    <property type="nucleotide sequence ID" value="XM_004368012.1"/>
</dbReference>
<feature type="region of interest" description="Disordered" evidence="1">
    <location>
        <begin position="52"/>
        <end position="90"/>
    </location>
</feature>
<reference evidence="2 3" key="1">
    <citation type="journal article" date="2013" name="Genome Biol.">
        <title>Genome of Acanthamoeba castellanii highlights extensive lateral gene transfer and early evolution of tyrosine kinase signaling.</title>
        <authorList>
            <person name="Clarke M."/>
            <person name="Lohan A.J."/>
            <person name="Liu B."/>
            <person name="Lagkouvardos I."/>
            <person name="Roy S."/>
            <person name="Zafar N."/>
            <person name="Bertelli C."/>
            <person name="Schilde C."/>
            <person name="Kianianmomeni A."/>
            <person name="Burglin T.R."/>
            <person name="Frech C."/>
            <person name="Turcotte B."/>
            <person name="Kopec K.O."/>
            <person name="Synnott J.M."/>
            <person name="Choo C."/>
            <person name="Paponov I."/>
            <person name="Finkler A."/>
            <person name="Soon Heng Tan C."/>
            <person name="Hutchins A.P."/>
            <person name="Weinmeier T."/>
            <person name="Rattei T."/>
            <person name="Chu J.S."/>
            <person name="Gimenez G."/>
            <person name="Irimia M."/>
            <person name="Rigden D.J."/>
            <person name="Fitzpatrick D.A."/>
            <person name="Lorenzo-Morales J."/>
            <person name="Bateman A."/>
            <person name="Chiu C.H."/>
            <person name="Tang P."/>
            <person name="Hegemann P."/>
            <person name="Fromm H."/>
            <person name="Raoult D."/>
            <person name="Greub G."/>
            <person name="Miranda-Saavedra D."/>
            <person name="Chen N."/>
            <person name="Nash P."/>
            <person name="Ginger M.L."/>
            <person name="Horn M."/>
            <person name="Schaap P."/>
            <person name="Caler L."/>
            <person name="Loftus B."/>
        </authorList>
    </citation>
    <scope>NUCLEOTIDE SEQUENCE [LARGE SCALE GENOMIC DNA]</scope>
    <source>
        <strain evidence="2 3">Neff</strain>
    </source>
</reference>